<feature type="transmembrane region" description="Helical" evidence="9">
    <location>
        <begin position="131"/>
        <end position="158"/>
    </location>
</feature>
<name>A0AAD5XHJ9_9FUNG</name>
<dbReference type="InterPro" id="IPR017871">
    <property type="entry name" value="ABC_transporter-like_CS"/>
</dbReference>
<keyword evidence="7 9" id="KW-1133">Transmembrane helix</keyword>
<reference evidence="12" key="1">
    <citation type="submission" date="2020-05" db="EMBL/GenBank/DDBJ databases">
        <title>Phylogenomic resolution of chytrid fungi.</title>
        <authorList>
            <person name="Stajich J.E."/>
            <person name="Amses K."/>
            <person name="Simmons R."/>
            <person name="Seto K."/>
            <person name="Myers J."/>
            <person name="Bonds A."/>
            <person name="Quandt C.A."/>
            <person name="Barry K."/>
            <person name="Liu P."/>
            <person name="Grigoriev I."/>
            <person name="Longcore J.E."/>
            <person name="James T.Y."/>
        </authorList>
    </citation>
    <scope>NUCLEOTIDE SEQUENCE</scope>
    <source>
        <strain evidence="12">JEL0513</strain>
    </source>
</reference>
<dbReference type="GO" id="GO:0005524">
    <property type="term" value="F:ATP binding"/>
    <property type="evidence" value="ECO:0007669"/>
    <property type="project" value="UniProtKB-KW"/>
</dbReference>
<feature type="transmembrane region" description="Helical" evidence="9">
    <location>
        <begin position="43"/>
        <end position="62"/>
    </location>
</feature>
<dbReference type="PROSITE" id="PS50893">
    <property type="entry name" value="ABC_TRANSPORTER_2"/>
    <property type="match status" value="2"/>
</dbReference>
<dbReference type="EMBL" id="JADGJH010000495">
    <property type="protein sequence ID" value="KAJ3127767.1"/>
    <property type="molecule type" value="Genomic_DNA"/>
</dbReference>
<feature type="transmembrane region" description="Helical" evidence="9">
    <location>
        <begin position="202"/>
        <end position="226"/>
    </location>
</feature>
<evidence type="ECO:0000259" key="10">
    <source>
        <dbReference type="PROSITE" id="PS50893"/>
    </source>
</evidence>
<evidence type="ECO:0000313" key="13">
    <source>
        <dbReference type="Proteomes" id="UP001211907"/>
    </source>
</evidence>
<gene>
    <name evidence="12" type="ORF">HK100_009566</name>
</gene>
<keyword evidence="2" id="KW-0813">Transport</keyword>
<accession>A0AAD5XHJ9</accession>
<comment type="caution">
    <text evidence="12">The sequence shown here is derived from an EMBL/GenBank/DDBJ whole genome shotgun (WGS) entry which is preliminary data.</text>
</comment>
<dbReference type="Pfam" id="PF00005">
    <property type="entry name" value="ABC_tran"/>
    <property type="match status" value="2"/>
</dbReference>
<keyword evidence="3 9" id="KW-0812">Transmembrane</keyword>
<proteinExistence type="predicted"/>
<dbReference type="Pfam" id="PF00664">
    <property type="entry name" value="ABC_membrane"/>
    <property type="match status" value="2"/>
</dbReference>
<evidence type="ECO:0000256" key="3">
    <source>
        <dbReference type="ARBA" id="ARBA00022692"/>
    </source>
</evidence>
<feature type="transmembrane region" description="Helical" evidence="9">
    <location>
        <begin position="987"/>
        <end position="1008"/>
    </location>
</feature>
<feature type="transmembrane region" description="Helical" evidence="9">
    <location>
        <begin position="442"/>
        <end position="458"/>
    </location>
</feature>
<keyword evidence="13" id="KW-1185">Reference proteome</keyword>
<evidence type="ECO:0000256" key="9">
    <source>
        <dbReference type="SAM" id="Phobius"/>
    </source>
</evidence>
<dbReference type="GO" id="GO:0016020">
    <property type="term" value="C:membrane"/>
    <property type="evidence" value="ECO:0007669"/>
    <property type="project" value="UniProtKB-SubCell"/>
</dbReference>
<dbReference type="PROSITE" id="PS00211">
    <property type="entry name" value="ABC_TRANSPORTER_1"/>
    <property type="match status" value="2"/>
</dbReference>
<dbReference type="InterPro" id="IPR011527">
    <property type="entry name" value="ABC1_TM_dom"/>
</dbReference>
<feature type="domain" description="ABC transporter" evidence="10">
    <location>
        <begin position="1275"/>
        <end position="1536"/>
    </location>
</feature>
<dbReference type="FunFam" id="3.40.50.300:FF:000163">
    <property type="entry name" value="Multidrug resistance-associated protein member 4"/>
    <property type="match status" value="1"/>
</dbReference>
<comment type="subcellular location">
    <subcellularLocation>
        <location evidence="1">Membrane</location>
        <topology evidence="1">Multi-pass membrane protein</topology>
    </subcellularLocation>
</comment>
<dbReference type="CDD" id="cd03250">
    <property type="entry name" value="ABCC_MRP_domain1"/>
    <property type="match status" value="1"/>
</dbReference>
<dbReference type="Gene3D" id="1.20.1560.10">
    <property type="entry name" value="ABC transporter type 1, transmembrane domain"/>
    <property type="match status" value="2"/>
</dbReference>
<protein>
    <recommendedName>
        <fullName evidence="14">ABC transporter</fullName>
    </recommendedName>
</protein>
<keyword evidence="5" id="KW-0547">Nucleotide-binding</keyword>
<dbReference type="SMART" id="SM00382">
    <property type="entry name" value="AAA"/>
    <property type="match status" value="2"/>
</dbReference>
<dbReference type="PROSITE" id="PS50929">
    <property type="entry name" value="ABC_TM1F"/>
    <property type="match status" value="2"/>
</dbReference>
<evidence type="ECO:0000313" key="12">
    <source>
        <dbReference type="EMBL" id="KAJ3127767.1"/>
    </source>
</evidence>
<dbReference type="GO" id="GO:0016887">
    <property type="term" value="F:ATP hydrolysis activity"/>
    <property type="evidence" value="ECO:0007669"/>
    <property type="project" value="InterPro"/>
</dbReference>
<keyword evidence="8 9" id="KW-0472">Membrane</keyword>
<feature type="transmembrane region" description="Helical" evidence="9">
    <location>
        <begin position="940"/>
        <end position="967"/>
    </location>
</feature>
<dbReference type="PANTHER" id="PTHR24223:SF353">
    <property type="entry name" value="ABC TRANSPORTER ATP-BINDING PROTEIN_PERMEASE VMR1-RELATED"/>
    <property type="match status" value="1"/>
</dbReference>
<feature type="domain" description="ABC transporter" evidence="10">
    <location>
        <begin position="648"/>
        <end position="880"/>
    </location>
</feature>
<keyword evidence="4" id="KW-0677">Repeat</keyword>
<dbReference type="SUPFAM" id="SSF52540">
    <property type="entry name" value="P-loop containing nucleoside triphosphate hydrolases"/>
    <property type="match status" value="2"/>
</dbReference>
<keyword evidence="6" id="KW-0067">ATP-binding</keyword>
<feature type="transmembrane region" description="Helical" evidence="9">
    <location>
        <begin position="1078"/>
        <end position="1103"/>
    </location>
</feature>
<evidence type="ECO:0000256" key="7">
    <source>
        <dbReference type="ARBA" id="ARBA00022989"/>
    </source>
</evidence>
<evidence type="ECO:0000256" key="8">
    <source>
        <dbReference type="ARBA" id="ARBA00023136"/>
    </source>
</evidence>
<dbReference type="CDD" id="cd18604">
    <property type="entry name" value="ABC_6TM_VMR1_D2_like"/>
    <property type="match status" value="1"/>
</dbReference>
<evidence type="ECO:0000256" key="2">
    <source>
        <dbReference type="ARBA" id="ARBA00022448"/>
    </source>
</evidence>
<feature type="transmembrane region" description="Helical" evidence="9">
    <location>
        <begin position="1210"/>
        <end position="1230"/>
    </location>
</feature>
<dbReference type="InterPro" id="IPR027417">
    <property type="entry name" value="P-loop_NTPase"/>
</dbReference>
<dbReference type="Gene3D" id="3.40.50.300">
    <property type="entry name" value="P-loop containing nucleotide triphosphate hydrolases"/>
    <property type="match status" value="2"/>
</dbReference>
<dbReference type="InterPro" id="IPR003439">
    <property type="entry name" value="ABC_transporter-like_ATP-bd"/>
</dbReference>
<dbReference type="GO" id="GO:0140359">
    <property type="term" value="F:ABC-type transporter activity"/>
    <property type="evidence" value="ECO:0007669"/>
    <property type="project" value="InterPro"/>
</dbReference>
<evidence type="ECO:0008006" key="14">
    <source>
        <dbReference type="Google" id="ProtNLM"/>
    </source>
</evidence>
<dbReference type="Proteomes" id="UP001211907">
    <property type="component" value="Unassembled WGS sequence"/>
</dbReference>
<feature type="domain" description="ABC transmembrane type-1" evidence="11">
    <location>
        <begin position="324"/>
        <end position="610"/>
    </location>
</feature>
<dbReference type="CDD" id="cd18596">
    <property type="entry name" value="ABC_6TM_VMR1_D1_like"/>
    <property type="match status" value="1"/>
</dbReference>
<evidence type="ECO:0000256" key="5">
    <source>
        <dbReference type="ARBA" id="ARBA00022741"/>
    </source>
</evidence>
<sequence length="1542" mass="169880">MLELICQDGADPLYCALQLYVIATHPFKQILTKLVFLRKIRSSVLGFVPLLFALSVACAVFFKGLAAAGWRFAFFIKGQQQKQEYDPVIPLKETADSSDLEADDNSVDAYDVAEDFRARKTMRVISGVASLYLFIISIFSSPASSPLLVLSATSCIILRNVDWFTKALLLSLNFADINLNITFILCLLLLLQSLSHLLLASIPFWACTFNIVAISVICVPIVLRLYNGHNGYQKQEFDDPSWPEYSAEFFSRLTFSWLNPLIVTALSRTLKINDLFVLHRDDKAANIYQRFEASEKSSVYVKGTLLKLLINQNFDILLYEYSISLLDHLLIFGGPFFIRNILQAIQNSEATSIDILKPVVGLLFASLFRTVCESQLYWVNRRIDARLRASLVSAIYAKGLRRMQSAMSETDIAANTFSSGAISNLMSSDTDKILACFRQSHYLLSVPLLLLLCFSLLVSSVGWISALAGMLSLSLAVPATRSVGKRIKERKKKLLGETDVRMSKLQEILTGIRTIKLFVWESHFKTQIERSRQKELDALYSYLQSSILTQLIWRCSPLLASAATFLVQAVTSGSSNGIDSATAFTVLAMYNNVLRYPLFVVPKLAISIMELQVSMKRIESFLCEPEVETVKCSGSNDRGNLYPLECGFKGNASFSYGDSEEAAVCGLNFSFPDGKFSTIIGTSGSGKSTILMALLGELRTLSGIAVSPAYHQTPETGGQISYVSQSAWLMNASVKENILFGTGYDQQRYEQVLEACALVTDLETLEFGDNTNVGDRGLVLSGGQRQRICLARAVYAHSSIVLMDDVLSAVDAKTARHIVNKCFFGPLMEHRTRILVTHAAELCIPISEMVVVMQQGGLVCGVCSGSEIFDESKTNIHLRVALESAIRSKNAIEGISSKEDASWDDKIDNSKRDTITPSQTLQVNIKSTDAVKASLGVYKFYLSSFGGLFSAILFVLSIISAYGFGFLHDYSLKLWSDIGNDDSENSSNLLFIYVCAAILAICALILRFNCQIFFSTKASSKISTASFERLVNAPVSFFENTPAGKIMNRFGKDMQVLDQEVAGSIGETVQQMIHGVTVALMISFASPMLLTLAIPIGLIYLPIAKRFMAITRSLKRLESSTRSPVYSAFGEMLAGVTTIRAFGKTKTHIEHLFLALDNNHRAFLPLWAVNRWLAFRVETVGALVAFGAGVTIALSASGKAWSVIGTMDPGWAGLVLNYASMFTDVLTWLVRNSAQMEMAFTSVERLQEYTLLDQEAAQITEERQVPASWPHSGSIVMSNVGIRYKLDASFAVNMPQQLVIRAGESVGIVGRTGSGKSTLGMSFVRFLECERGSISIDGVDISLIGLRDLRERIVIIPQEAFIFQGTVESNLDPTRIYSPQALQAALEFVYPKSEEQTSVLHLNTSVATGGSNLSGGQRQLISLARGVLRRFRKKWNRNHSIDFSSDGGLIVMDEATASLDAASDEIIQASVKAMIGDDLRDERHSKKWTSITIAHRLNTVIELDRVLVMSSGNVIADGNPKSLLKKESGPFWELCRDAGISG</sequence>
<dbReference type="SUPFAM" id="SSF90123">
    <property type="entry name" value="ABC transporter transmembrane region"/>
    <property type="match status" value="2"/>
</dbReference>
<feature type="transmembrane region" description="Helical" evidence="9">
    <location>
        <begin position="1180"/>
        <end position="1204"/>
    </location>
</feature>
<dbReference type="InterPro" id="IPR003593">
    <property type="entry name" value="AAA+_ATPase"/>
</dbReference>
<evidence type="ECO:0000256" key="6">
    <source>
        <dbReference type="ARBA" id="ARBA00022840"/>
    </source>
</evidence>
<feature type="domain" description="ABC transmembrane type-1" evidence="11">
    <location>
        <begin position="945"/>
        <end position="1238"/>
    </location>
</feature>
<dbReference type="InterPro" id="IPR036640">
    <property type="entry name" value="ABC1_TM_sf"/>
</dbReference>
<dbReference type="FunFam" id="1.20.1560.10:FF:000013">
    <property type="entry name" value="ABC transporter C family member 2"/>
    <property type="match status" value="1"/>
</dbReference>
<feature type="transmembrane region" description="Helical" evidence="9">
    <location>
        <begin position="170"/>
        <end position="190"/>
    </location>
</feature>
<dbReference type="InterPro" id="IPR050173">
    <property type="entry name" value="ABC_transporter_C-like"/>
</dbReference>
<evidence type="ECO:0000256" key="1">
    <source>
        <dbReference type="ARBA" id="ARBA00004141"/>
    </source>
</evidence>
<evidence type="ECO:0000256" key="4">
    <source>
        <dbReference type="ARBA" id="ARBA00022737"/>
    </source>
</evidence>
<organism evidence="12 13">
    <name type="scientific">Physocladia obscura</name>
    <dbReference type="NCBI Taxonomy" id="109957"/>
    <lineage>
        <taxon>Eukaryota</taxon>
        <taxon>Fungi</taxon>
        <taxon>Fungi incertae sedis</taxon>
        <taxon>Chytridiomycota</taxon>
        <taxon>Chytridiomycota incertae sedis</taxon>
        <taxon>Chytridiomycetes</taxon>
        <taxon>Chytridiales</taxon>
        <taxon>Chytriomycetaceae</taxon>
        <taxon>Physocladia</taxon>
    </lineage>
</organism>
<dbReference type="PANTHER" id="PTHR24223">
    <property type="entry name" value="ATP-BINDING CASSETTE SUB-FAMILY C"/>
    <property type="match status" value="1"/>
</dbReference>
<evidence type="ECO:0000259" key="11">
    <source>
        <dbReference type="PROSITE" id="PS50929"/>
    </source>
</evidence>